<dbReference type="PRINTS" id="PR00449">
    <property type="entry name" value="RASTRNSFRMNG"/>
</dbReference>
<dbReference type="GO" id="GO:0003924">
    <property type="term" value="F:GTPase activity"/>
    <property type="evidence" value="ECO:0007669"/>
    <property type="project" value="InterPro"/>
</dbReference>
<dbReference type="OMA" id="XSITRAY"/>
<dbReference type="GO" id="GO:0016020">
    <property type="term" value="C:membrane"/>
    <property type="evidence" value="ECO:0007669"/>
    <property type="project" value="UniProtKB-SubCell"/>
</dbReference>
<evidence type="ECO:0000313" key="10">
    <source>
        <dbReference type="Proteomes" id="UP000041254"/>
    </source>
</evidence>
<feature type="region of interest" description="Disordered" evidence="8">
    <location>
        <begin position="193"/>
        <end position="234"/>
    </location>
</feature>
<evidence type="ECO:0000256" key="1">
    <source>
        <dbReference type="ARBA" id="ARBA00004635"/>
    </source>
</evidence>
<name>A0A0G4EQH5_VITBC</name>
<dbReference type="AlphaFoldDB" id="A0A0G4EQH5"/>
<dbReference type="PROSITE" id="PS51419">
    <property type="entry name" value="RAB"/>
    <property type="match status" value="1"/>
</dbReference>
<dbReference type="PANTHER" id="PTHR47979">
    <property type="entry name" value="DRAB11-RELATED"/>
    <property type="match status" value="1"/>
</dbReference>
<dbReference type="Pfam" id="PF00071">
    <property type="entry name" value="Ras"/>
    <property type="match status" value="1"/>
</dbReference>
<accession>A0A0G4EQH5</accession>
<dbReference type="VEuPathDB" id="CryptoDB:Vbra_8029"/>
<dbReference type="SMART" id="SM00176">
    <property type="entry name" value="RAN"/>
    <property type="match status" value="1"/>
</dbReference>
<dbReference type="Proteomes" id="UP000041254">
    <property type="component" value="Unassembled WGS sequence"/>
</dbReference>
<dbReference type="SMART" id="SM00173">
    <property type="entry name" value="RAS"/>
    <property type="match status" value="1"/>
</dbReference>
<dbReference type="Gene3D" id="3.40.50.300">
    <property type="entry name" value="P-loop containing nucleotide triphosphate hydrolases"/>
    <property type="match status" value="1"/>
</dbReference>
<dbReference type="STRING" id="1169540.A0A0G4EQH5"/>
<gene>
    <name evidence="9" type="ORF">Vbra_8029</name>
</gene>
<evidence type="ECO:0000256" key="2">
    <source>
        <dbReference type="ARBA" id="ARBA00006270"/>
    </source>
</evidence>
<feature type="compositionally biased region" description="Basic and acidic residues" evidence="8">
    <location>
        <begin position="193"/>
        <end position="211"/>
    </location>
</feature>
<dbReference type="NCBIfam" id="TIGR00231">
    <property type="entry name" value="small_GTP"/>
    <property type="match status" value="1"/>
</dbReference>
<evidence type="ECO:0000256" key="8">
    <source>
        <dbReference type="SAM" id="MobiDB-lite"/>
    </source>
</evidence>
<keyword evidence="7" id="KW-0636">Prenylation</keyword>
<evidence type="ECO:0000256" key="4">
    <source>
        <dbReference type="ARBA" id="ARBA00023134"/>
    </source>
</evidence>
<dbReference type="PhylomeDB" id="A0A0G4EQH5"/>
<dbReference type="OrthoDB" id="1436450at2759"/>
<dbReference type="InterPro" id="IPR001806">
    <property type="entry name" value="Small_GTPase"/>
</dbReference>
<protein>
    <submittedName>
        <fullName evidence="9">Uncharacterized protein</fullName>
    </submittedName>
</protein>
<dbReference type="GO" id="GO:0005525">
    <property type="term" value="F:GTP binding"/>
    <property type="evidence" value="ECO:0007669"/>
    <property type="project" value="UniProtKB-KW"/>
</dbReference>
<reference evidence="9 10" key="1">
    <citation type="submission" date="2014-11" db="EMBL/GenBank/DDBJ databases">
        <authorList>
            <person name="Zhu J."/>
            <person name="Qi W."/>
            <person name="Song R."/>
        </authorList>
    </citation>
    <scope>NUCLEOTIDE SEQUENCE [LARGE SCALE GENOMIC DNA]</scope>
</reference>
<keyword evidence="10" id="KW-1185">Reference proteome</keyword>
<evidence type="ECO:0000256" key="5">
    <source>
        <dbReference type="ARBA" id="ARBA00023136"/>
    </source>
</evidence>
<evidence type="ECO:0000256" key="6">
    <source>
        <dbReference type="ARBA" id="ARBA00023288"/>
    </source>
</evidence>
<keyword evidence="6" id="KW-0449">Lipoprotein</keyword>
<dbReference type="InterPro" id="IPR050209">
    <property type="entry name" value="Rab_GTPases_membrane_traffic"/>
</dbReference>
<dbReference type="SMART" id="SM00175">
    <property type="entry name" value="RAB"/>
    <property type="match status" value="1"/>
</dbReference>
<dbReference type="PROSITE" id="PS51421">
    <property type="entry name" value="RAS"/>
    <property type="match status" value="1"/>
</dbReference>
<dbReference type="SMART" id="SM00174">
    <property type="entry name" value="RHO"/>
    <property type="match status" value="1"/>
</dbReference>
<dbReference type="EMBL" id="CDMY01000287">
    <property type="protein sequence ID" value="CEL99721.1"/>
    <property type="molecule type" value="Genomic_DNA"/>
</dbReference>
<dbReference type="PROSITE" id="PS51420">
    <property type="entry name" value="RHO"/>
    <property type="match status" value="1"/>
</dbReference>
<dbReference type="InterPro" id="IPR027417">
    <property type="entry name" value="P-loop_NTPase"/>
</dbReference>
<evidence type="ECO:0000313" key="9">
    <source>
        <dbReference type="EMBL" id="CEL99721.1"/>
    </source>
</evidence>
<proteinExistence type="inferred from homology"/>
<keyword evidence="5" id="KW-0472">Membrane</keyword>
<dbReference type="SUPFAM" id="SSF52540">
    <property type="entry name" value="P-loop containing nucleoside triphosphate hydrolases"/>
    <property type="match status" value="1"/>
</dbReference>
<evidence type="ECO:0000256" key="7">
    <source>
        <dbReference type="ARBA" id="ARBA00023289"/>
    </source>
</evidence>
<sequence>MRQEGLGNTTEDRRASYDFLYKVILTGDTGVGKTNLLSRYSRDEFNPNSKATIGAEFSSRILVVDSHRVKLQIWDTAGHEKYRAITAAFYRGAKGALLCFDITNSTSFSSLSGWLASVRDNSDDKCCIILVGCKSDLKEHREVSREKAERFVKEHQLYGYMETSAKDSSNVEETFQRVLEHIYRKELEDLQHFTSREDDDESPAHDDERFRQSGSVQLDGERNDSQAKKSTCWC</sequence>
<comment type="subcellular location">
    <subcellularLocation>
        <location evidence="1">Membrane</location>
        <topology evidence="1">Lipid-anchor</topology>
    </subcellularLocation>
</comment>
<comment type="similarity">
    <text evidence="2">Belongs to the small GTPase superfamily. Rab family.</text>
</comment>
<evidence type="ECO:0000256" key="3">
    <source>
        <dbReference type="ARBA" id="ARBA00022741"/>
    </source>
</evidence>
<keyword evidence="3" id="KW-0547">Nucleotide-binding</keyword>
<organism evidence="9 10">
    <name type="scientific">Vitrella brassicaformis (strain CCMP3155)</name>
    <dbReference type="NCBI Taxonomy" id="1169540"/>
    <lineage>
        <taxon>Eukaryota</taxon>
        <taxon>Sar</taxon>
        <taxon>Alveolata</taxon>
        <taxon>Colpodellida</taxon>
        <taxon>Vitrellaceae</taxon>
        <taxon>Vitrella</taxon>
    </lineage>
</organism>
<keyword evidence="4" id="KW-0342">GTP-binding</keyword>
<dbReference type="InterPro" id="IPR005225">
    <property type="entry name" value="Small_GTP-bd"/>
</dbReference>
<dbReference type="InParanoid" id="A0A0G4EQH5"/>
<dbReference type="FunFam" id="3.40.50.300:FF:000274">
    <property type="entry name" value="ras-related protein RABA5a"/>
    <property type="match status" value="1"/>
</dbReference>